<evidence type="ECO:0000256" key="6">
    <source>
        <dbReference type="ARBA" id="ARBA00029833"/>
    </source>
</evidence>
<name>A0AAD2GCR0_9STRA</name>
<evidence type="ECO:0000256" key="4">
    <source>
        <dbReference type="ARBA" id="ARBA00022786"/>
    </source>
</evidence>
<sequence>MMKPEHFSEWAGRVVQAIKKCQHDEATTSTWDLSLWEFQDDNRTLPCLFHPSVFENYKKAVDDDSKGDREENEVALEDEDIIPDEQAIALPQEFTTMEEKRIRVQWNFSIVYSDTYGVPVLYFRVQTLDGSPCERSRILEWLPDQSIDDSWDFISQEEHPINGLPSYFLHPCQTSSRLKDLLQSTSQNASILWAWMSMIFPAVNHPIPPSFYRDIRSELDES</sequence>
<keyword evidence="4" id="KW-0833">Ubl conjugation pathway</keyword>
<evidence type="ECO:0000313" key="8">
    <source>
        <dbReference type="Proteomes" id="UP001295423"/>
    </source>
</evidence>
<dbReference type="PANTHER" id="PTHR14957:SF1">
    <property type="entry name" value="UBIQUITIN-LIKE-CONJUGATING ENZYME ATG10"/>
    <property type="match status" value="1"/>
</dbReference>
<dbReference type="Proteomes" id="UP001295423">
    <property type="component" value="Unassembled WGS sequence"/>
</dbReference>
<evidence type="ECO:0000256" key="5">
    <source>
        <dbReference type="ARBA" id="ARBA00023006"/>
    </source>
</evidence>
<dbReference type="GO" id="GO:0005829">
    <property type="term" value="C:cytosol"/>
    <property type="evidence" value="ECO:0007669"/>
    <property type="project" value="TreeGrafter"/>
</dbReference>
<comment type="similarity">
    <text evidence="1">Belongs to the ATG10 family.</text>
</comment>
<dbReference type="InterPro" id="IPR007135">
    <property type="entry name" value="Atg3/Atg10"/>
</dbReference>
<dbReference type="Gene3D" id="3.30.1460.50">
    <property type="match status" value="1"/>
</dbReference>
<dbReference type="GO" id="GO:0061651">
    <property type="term" value="F:Atg12 conjugating enzyme activity"/>
    <property type="evidence" value="ECO:0007669"/>
    <property type="project" value="TreeGrafter"/>
</dbReference>
<dbReference type="PANTHER" id="PTHR14957">
    <property type="entry name" value="UBIQUITIN-LIKE-CONJUGATING ENZYME ATG10"/>
    <property type="match status" value="1"/>
</dbReference>
<evidence type="ECO:0000256" key="3">
    <source>
        <dbReference type="ARBA" id="ARBA00022679"/>
    </source>
</evidence>
<dbReference type="EMBL" id="CAKOGP040002413">
    <property type="protein sequence ID" value="CAJ1968882.1"/>
    <property type="molecule type" value="Genomic_DNA"/>
</dbReference>
<evidence type="ECO:0000256" key="1">
    <source>
        <dbReference type="ARBA" id="ARBA00005696"/>
    </source>
</evidence>
<keyword evidence="5" id="KW-0072">Autophagy</keyword>
<dbReference type="GO" id="GO:0032446">
    <property type="term" value="P:protein modification by small protein conjugation"/>
    <property type="evidence" value="ECO:0007669"/>
    <property type="project" value="TreeGrafter"/>
</dbReference>
<evidence type="ECO:0000256" key="2">
    <source>
        <dbReference type="ARBA" id="ARBA00021099"/>
    </source>
</evidence>
<comment type="caution">
    <text evidence="7">The sequence shown here is derived from an EMBL/GenBank/DDBJ whole genome shotgun (WGS) entry which is preliminary data.</text>
</comment>
<keyword evidence="3" id="KW-0808">Transferase</keyword>
<organism evidence="7 8">
    <name type="scientific">Cylindrotheca closterium</name>
    <dbReference type="NCBI Taxonomy" id="2856"/>
    <lineage>
        <taxon>Eukaryota</taxon>
        <taxon>Sar</taxon>
        <taxon>Stramenopiles</taxon>
        <taxon>Ochrophyta</taxon>
        <taxon>Bacillariophyta</taxon>
        <taxon>Bacillariophyceae</taxon>
        <taxon>Bacillariophycidae</taxon>
        <taxon>Bacillariales</taxon>
        <taxon>Bacillariaceae</taxon>
        <taxon>Cylindrotheca</taxon>
    </lineage>
</organism>
<accession>A0AAD2GCR0</accession>
<keyword evidence="8" id="KW-1185">Reference proteome</keyword>
<dbReference type="GO" id="GO:0000422">
    <property type="term" value="P:autophagy of mitochondrion"/>
    <property type="evidence" value="ECO:0007669"/>
    <property type="project" value="TreeGrafter"/>
</dbReference>
<dbReference type="AlphaFoldDB" id="A0AAD2GCR0"/>
<dbReference type="Pfam" id="PF03987">
    <property type="entry name" value="Autophagy_act_C"/>
    <property type="match status" value="1"/>
</dbReference>
<dbReference type="GO" id="GO:0000045">
    <property type="term" value="P:autophagosome assembly"/>
    <property type="evidence" value="ECO:0007669"/>
    <property type="project" value="TreeGrafter"/>
</dbReference>
<protein>
    <recommendedName>
        <fullName evidence="2">Ubiquitin-like-conjugating enzyme ATG10</fullName>
    </recommendedName>
    <alternativeName>
        <fullName evidence="6">Autophagy-related protein 10</fullName>
    </alternativeName>
</protein>
<gene>
    <name evidence="7" type="ORF">CYCCA115_LOCUS23442</name>
</gene>
<proteinExistence type="inferred from homology"/>
<evidence type="ECO:0000313" key="7">
    <source>
        <dbReference type="EMBL" id="CAJ1968882.1"/>
    </source>
</evidence>
<reference evidence="7" key="1">
    <citation type="submission" date="2023-08" db="EMBL/GenBank/DDBJ databases">
        <authorList>
            <person name="Audoor S."/>
            <person name="Bilcke G."/>
        </authorList>
    </citation>
    <scope>NUCLEOTIDE SEQUENCE</scope>
</reference>